<name>A0A2K9VDR1_9CAUD</name>
<sequence>MYHRRAWHHATCDRGSHPARPNQHRKGSTMGKTIKRNATRTNNQLHRGRRLRASELRELDRMQATGVQPIVGWVRSSAERGNA</sequence>
<reference evidence="2 3" key="1">
    <citation type="submission" date="2018-01" db="EMBL/GenBank/DDBJ databases">
        <authorList>
            <person name="Farren J.M."/>
            <person name="Flanders A.H."/>
            <person name="Htoo L.P."/>
            <person name="Lee D.S."/>
            <person name="Johnson E.S."/>
            <person name="Struss M.J."/>
            <person name="Williams B.R."/>
            <person name="Bonilla J.A."/>
            <person name="Klyczek K."/>
            <person name="Garlena R.A."/>
            <person name="Russell D.A."/>
            <person name="Pope W.H."/>
            <person name="Jacobs-Sera D."/>
            <person name="Hendrix R.W."/>
            <person name="Hatfull G.F."/>
        </authorList>
    </citation>
    <scope>NUCLEOTIDE SEQUENCE [LARGE SCALE GENOMIC DNA]</scope>
</reference>
<evidence type="ECO:0000256" key="1">
    <source>
        <dbReference type="SAM" id="MobiDB-lite"/>
    </source>
</evidence>
<keyword evidence="3" id="KW-1185">Reference proteome</keyword>
<dbReference type="Proteomes" id="UP000241424">
    <property type="component" value="Segment"/>
</dbReference>
<gene>
    <name evidence="2" type="ORF">SEA_FLAKEY_105</name>
</gene>
<dbReference type="EMBL" id="MG770211">
    <property type="protein sequence ID" value="AUV60400.1"/>
    <property type="molecule type" value="Genomic_DNA"/>
</dbReference>
<evidence type="ECO:0000313" key="2">
    <source>
        <dbReference type="EMBL" id="AUV60400.1"/>
    </source>
</evidence>
<accession>A0A2K9VDR1</accession>
<organism evidence="2 3">
    <name type="scientific">Gordonia phage Flakey</name>
    <dbReference type="NCBI Taxonomy" id="2079280"/>
    <lineage>
        <taxon>Viruses</taxon>
        <taxon>Duplodnaviria</taxon>
        <taxon>Heunggongvirae</taxon>
        <taxon>Uroviricota</taxon>
        <taxon>Caudoviricetes</taxon>
        <taxon>Montyvirus</taxon>
        <taxon>Montyvirus flakey</taxon>
    </lineage>
</organism>
<feature type="region of interest" description="Disordered" evidence="1">
    <location>
        <begin position="1"/>
        <end position="31"/>
    </location>
</feature>
<proteinExistence type="predicted"/>
<evidence type="ECO:0000313" key="3">
    <source>
        <dbReference type="Proteomes" id="UP000241424"/>
    </source>
</evidence>
<protein>
    <submittedName>
        <fullName evidence="2">Uncharacterized protein</fullName>
    </submittedName>
</protein>
<feature type="compositionally biased region" description="Basic residues" evidence="1">
    <location>
        <begin position="22"/>
        <end position="31"/>
    </location>
</feature>